<accession>A0A835QRN8</accession>
<proteinExistence type="predicted"/>
<gene>
    <name evidence="1" type="ORF">HPP92_012732</name>
</gene>
<evidence type="ECO:0000313" key="1">
    <source>
        <dbReference type="EMBL" id="KAG0475891.1"/>
    </source>
</evidence>
<dbReference type="AlphaFoldDB" id="A0A835QRN8"/>
<organism evidence="1 2">
    <name type="scientific">Vanilla planifolia</name>
    <name type="common">Vanilla</name>
    <dbReference type="NCBI Taxonomy" id="51239"/>
    <lineage>
        <taxon>Eukaryota</taxon>
        <taxon>Viridiplantae</taxon>
        <taxon>Streptophyta</taxon>
        <taxon>Embryophyta</taxon>
        <taxon>Tracheophyta</taxon>
        <taxon>Spermatophyta</taxon>
        <taxon>Magnoliopsida</taxon>
        <taxon>Liliopsida</taxon>
        <taxon>Asparagales</taxon>
        <taxon>Orchidaceae</taxon>
        <taxon>Vanilloideae</taxon>
        <taxon>Vanilleae</taxon>
        <taxon>Vanilla</taxon>
    </lineage>
</organism>
<evidence type="ECO:0000313" key="2">
    <source>
        <dbReference type="Proteomes" id="UP000636800"/>
    </source>
</evidence>
<dbReference type="EMBL" id="JADCNL010000006">
    <property type="protein sequence ID" value="KAG0475891.1"/>
    <property type="molecule type" value="Genomic_DNA"/>
</dbReference>
<sequence>MSKHSLNNSISHGTKRCEDCCSSKDDRCKYYEFTGFFRRYFSSLVDIEPNGASQSRRSNSFLAALVKPFTELESIDLLLSSYLSSDSYLNEPLHRLSDLAKSDSIINSFIFDVSASFNHSLGLYQLSSVFRKKLELDKVDENLRQMIEAKNDFNYKMTMDNSEPLRSIRLGLEEYCIAQENARAARSAANAMKEHVKQRTEALYKNRRPCWKNAIFHIFYGWIFRVSANFEKTSTSAEGQIERALGWAYAGPNIVGSGNSSTTRLGIPSEFHDHLLRRKKLLWKAHEQASDIIKFCTYVIEFEASRESFSGQMKRRRLDEF</sequence>
<protein>
    <submittedName>
        <fullName evidence="1">Uncharacterized protein</fullName>
    </submittedName>
</protein>
<dbReference type="OrthoDB" id="600557at2759"/>
<reference evidence="1 2" key="1">
    <citation type="journal article" date="2020" name="Nat. Food">
        <title>A phased Vanilla planifolia genome enables genetic improvement of flavour and production.</title>
        <authorList>
            <person name="Hasing T."/>
            <person name="Tang H."/>
            <person name="Brym M."/>
            <person name="Khazi F."/>
            <person name="Huang T."/>
            <person name="Chambers A.H."/>
        </authorList>
    </citation>
    <scope>NUCLEOTIDE SEQUENCE [LARGE SCALE GENOMIC DNA]</scope>
    <source>
        <tissue evidence="1">Leaf</tissue>
    </source>
</reference>
<dbReference type="Proteomes" id="UP000636800">
    <property type="component" value="Chromosome 6"/>
</dbReference>
<keyword evidence="2" id="KW-1185">Reference proteome</keyword>
<name>A0A835QRN8_VANPL</name>
<comment type="caution">
    <text evidence="1">The sequence shown here is derived from an EMBL/GenBank/DDBJ whole genome shotgun (WGS) entry which is preliminary data.</text>
</comment>